<evidence type="ECO:0000259" key="1">
    <source>
        <dbReference type="Pfam" id="PF01261"/>
    </source>
</evidence>
<accession>A0A1C3ZJ18</accession>
<dbReference type="AlphaFoldDB" id="A0A1C3ZJ18"/>
<dbReference type="Gene3D" id="3.20.20.150">
    <property type="entry name" value="Divalent-metal-dependent TIM barrel enzymes"/>
    <property type="match status" value="1"/>
</dbReference>
<organism evidence="2 3">
    <name type="scientific">Weissella bombi</name>
    <dbReference type="NCBI Taxonomy" id="1505725"/>
    <lineage>
        <taxon>Bacteria</taxon>
        <taxon>Bacillati</taxon>
        <taxon>Bacillota</taxon>
        <taxon>Bacilli</taxon>
        <taxon>Lactobacillales</taxon>
        <taxon>Lactobacillaceae</taxon>
        <taxon>Weissella</taxon>
    </lineage>
</organism>
<dbReference type="GO" id="GO:0016853">
    <property type="term" value="F:isomerase activity"/>
    <property type="evidence" value="ECO:0007669"/>
    <property type="project" value="UniProtKB-KW"/>
</dbReference>
<sequence>MMQLGLKASTNKAQIDDRLQYQPDVFEFHLEDTDFTAAGWQHFIKMVSYVSDQVPHIVFHHPMKWHGQRCELYTNAAVNSALHDFVMQSATQLIKLAQDVDAYALIHGAYKNNVPKIVANWSTVSKAQDVVFERMDQLREIAPDNVVFENGTSPVYSYGDAEFENRIIAADLPLACDVSHTFISVHGNNDALIASLHHLKSQIKHYHLVDSMGQRHDSLTLGKGLVDWQRVLNELNPQASRIYEINLADQQNCKEMLASHEYLTSLEK</sequence>
<keyword evidence="3" id="KW-1185">Reference proteome</keyword>
<proteinExistence type="predicted"/>
<dbReference type="Proteomes" id="UP000199268">
    <property type="component" value="Unassembled WGS sequence"/>
</dbReference>
<dbReference type="STRING" id="1505725.GA0061074_10229"/>
<evidence type="ECO:0000313" key="2">
    <source>
        <dbReference type="EMBL" id="SCB82210.1"/>
    </source>
</evidence>
<dbReference type="EMBL" id="FMAO01000002">
    <property type="protein sequence ID" value="SCB82210.1"/>
    <property type="molecule type" value="Genomic_DNA"/>
</dbReference>
<keyword evidence="2" id="KW-0413">Isomerase</keyword>
<dbReference type="Pfam" id="PF01261">
    <property type="entry name" value="AP_endonuc_2"/>
    <property type="match status" value="1"/>
</dbReference>
<protein>
    <submittedName>
        <fullName evidence="2">Xylose isomerase-like TIM barrel</fullName>
    </submittedName>
</protein>
<gene>
    <name evidence="2" type="ORF">GA0061074_10229</name>
</gene>
<name>A0A1C3ZJ18_9LACO</name>
<feature type="domain" description="Xylose isomerase-like TIM barrel" evidence="1">
    <location>
        <begin position="76"/>
        <end position="236"/>
    </location>
</feature>
<dbReference type="InterPro" id="IPR036237">
    <property type="entry name" value="Xyl_isomerase-like_sf"/>
</dbReference>
<reference evidence="3" key="1">
    <citation type="submission" date="2016-08" db="EMBL/GenBank/DDBJ databases">
        <authorList>
            <person name="Varghese N."/>
            <person name="Submissions Spin"/>
        </authorList>
    </citation>
    <scope>NUCLEOTIDE SEQUENCE [LARGE SCALE GENOMIC DNA]</scope>
    <source>
        <strain evidence="3">R-53094</strain>
    </source>
</reference>
<evidence type="ECO:0000313" key="3">
    <source>
        <dbReference type="Proteomes" id="UP000199268"/>
    </source>
</evidence>
<dbReference type="SUPFAM" id="SSF51658">
    <property type="entry name" value="Xylose isomerase-like"/>
    <property type="match status" value="1"/>
</dbReference>
<dbReference type="InterPro" id="IPR013022">
    <property type="entry name" value="Xyl_isomerase-like_TIM-brl"/>
</dbReference>